<name>A0A212KDM4_9PROT</name>
<dbReference type="SUPFAM" id="SSF51735">
    <property type="entry name" value="NAD(P)-binding Rossmann-fold domains"/>
    <property type="match status" value="1"/>
</dbReference>
<feature type="compositionally biased region" description="Basic and acidic residues" evidence="1">
    <location>
        <begin position="32"/>
        <end position="49"/>
    </location>
</feature>
<dbReference type="EMBL" id="FLUO01000001">
    <property type="protein sequence ID" value="SBW09786.1"/>
    <property type="molecule type" value="Genomic_DNA"/>
</dbReference>
<gene>
    <name evidence="2" type="ORF">KL86APRO_12674</name>
</gene>
<organism evidence="2">
    <name type="scientific">uncultured Alphaproteobacteria bacterium</name>
    <dbReference type="NCBI Taxonomy" id="91750"/>
    <lineage>
        <taxon>Bacteria</taxon>
        <taxon>Pseudomonadati</taxon>
        <taxon>Pseudomonadota</taxon>
        <taxon>Alphaproteobacteria</taxon>
        <taxon>environmental samples</taxon>
    </lineage>
</organism>
<proteinExistence type="predicted"/>
<evidence type="ECO:0000313" key="2">
    <source>
        <dbReference type="EMBL" id="SBW09786.1"/>
    </source>
</evidence>
<evidence type="ECO:0008006" key="3">
    <source>
        <dbReference type="Google" id="ProtNLM"/>
    </source>
</evidence>
<sequence>MMYGNSAFFEFSELMLRRVAIHVGNPTPVDLRPARDWDHSGKRFGSTDKSRRELGFEAKASVREGLEKTVAWTRANRTTIERCMAQHAYNMAHV</sequence>
<dbReference type="AlphaFoldDB" id="A0A212KDM4"/>
<evidence type="ECO:0000256" key="1">
    <source>
        <dbReference type="SAM" id="MobiDB-lite"/>
    </source>
</evidence>
<feature type="region of interest" description="Disordered" evidence="1">
    <location>
        <begin position="30"/>
        <end position="49"/>
    </location>
</feature>
<accession>A0A212KDM4</accession>
<dbReference type="Gene3D" id="3.90.25.10">
    <property type="entry name" value="UDP-galactose 4-epimerase, domain 1"/>
    <property type="match status" value="1"/>
</dbReference>
<reference evidence="2" key="1">
    <citation type="submission" date="2016-04" db="EMBL/GenBank/DDBJ databases">
        <authorList>
            <person name="Evans L.H."/>
            <person name="Alamgir A."/>
            <person name="Owens N."/>
            <person name="Weber N.D."/>
            <person name="Virtaneva K."/>
            <person name="Barbian K."/>
            <person name="Babar A."/>
            <person name="Rosenke K."/>
        </authorList>
    </citation>
    <scope>NUCLEOTIDE SEQUENCE</scope>
    <source>
        <strain evidence="2">86</strain>
    </source>
</reference>
<dbReference type="InterPro" id="IPR036291">
    <property type="entry name" value="NAD(P)-bd_dom_sf"/>
</dbReference>
<protein>
    <recommendedName>
        <fullName evidence="3">NAD(P)-binding domain-containing protein</fullName>
    </recommendedName>
</protein>